<dbReference type="AlphaFoldDB" id="L1NBX5"/>
<dbReference type="PATRIC" id="fig|1127699.3.peg.1100"/>
<dbReference type="InterPro" id="IPR004919">
    <property type="entry name" value="GmrSD_N"/>
</dbReference>
<dbReference type="OrthoDB" id="9798761at2"/>
<dbReference type="PANTHER" id="PTHR37292">
    <property type="entry name" value="VNG6097C"/>
    <property type="match status" value="1"/>
</dbReference>
<evidence type="ECO:0000313" key="3">
    <source>
        <dbReference type="Proteomes" id="UP000010433"/>
    </source>
</evidence>
<feature type="domain" description="GmrSD restriction endonucleases N-terminal" evidence="1">
    <location>
        <begin position="14"/>
        <end position="220"/>
    </location>
</feature>
<dbReference type="RefSeq" id="WP_009162403.1">
    <property type="nucleotide sequence ID" value="NZ_KB290994.1"/>
</dbReference>
<evidence type="ECO:0000259" key="1">
    <source>
        <dbReference type="Pfam" id="PF03235"/>
    </source>
</evidence>
<protein>
    <recommendedName>
        <fullName evidence="1">GmrSD restriction endonucleases N-terminal domain-containing protein</fullName>
    </recommendedName>
</protein>
<gene>
    <name evidence="2" type="ORF">HMPREF9151_01188</name>
</gene>
<dbReference type="PANTHER" id="PTHR37292:SF2">
    <property type="entry name" value="DUF262 DOMAIN-CONTAINING PROTEIN"/>
    <property type="match status" value="1"/>
</dbReference>
<dbReference type="EMBL" id="AMEP01000082">
    <property type="protein sequence ID" value="EKY00801.1"/>
    <property type="molecule type" value="Genomic_DNA"/>
</dbReference>
<accession>L1NBX5</accession>
<proteinExistence type="predicted"/>
<evidence type="ECO:0000313" key="2">
    <source>
        <dbReference type="EMBL" id="EKY00801.1"/>
    </source>
</evidence>
<keyword evidence="3" id="KW-1185">Reference proteome</keyword>
<dbReference type="Pfam" id="PF03235">
    <property type="entry name" value="GmrSD_N"/>
    <property type="match status" value="1"/>
</dbReference>
<sequence>MPQYSVNNVTVENVLGFIKNKEIAIPEIQRPFVWKSDQIRDLIDSLYNGYPIGYLIIWQNPDTIDKNGAKTIGRKIMIDGQQRITALMSSILGLHVLDKNFTEKVHKISFNPYAALAEEPCFEVQSAAILKDKKWVKDISFLFSGEYNSFDFIPKFCNDNPDIEPQQLNQLIEKVRDIRNAPIGVINLDKSLSIDKVTEIFIRINSKGASLTQADFVMSTIAADDKYGGNLLRKAIDYFCHLCTDSKFISVVNQDESFKTTEYYPMIKWAETVSKPLFTLTFDDLLRIAFSSRYYRGKMANLTDLLHGRNFDTRRYEDAIMQDTFSNLIIAVKDIFNKYNYDQFVECLTSAGFVHRKLIRGRMATDFAYTLFLRLRENKEIEKLKVAHYVQKWYVMSILTGRYTSSPETQMDFDLRSIREKGFLTFFNEVMANLSDSFWNVTLVQKLDTSTSNSPAFAIYLAAQCKNVDNSFLSNGAKVRDLLNETADNHHIFPRQYLKDQNMDNSTIYNQIANFVYLSRPVNIAIGKKAPHVYFGEIVNGITTNTESMYVNYKSLDELYANLRENCIPTDVINMDSTGYTKFLQKRRELMAKKIQDYFNSL</sequence>
<organism evidence="2 3">
    <name type="scientific">Hoylesella saccharolytica F0055</name>
    <dbReference type="NCBI Taxonomy" id="1127699"/>
    <lineage>
        <taxon>Bacteria</taxon>
        <taxon>Pseudomonadati</taxon>
        <taxon>Bacteroidota</taxon>
        <taxon>Bacteroidia</taxon>
        <taxon>Bacteroidales</taxon>
        <taxon>Prevotellaceae</taxon>
        <taxon>Hoylesella</taxon>
    </lineage>
</organism>
<dbReference type="STRING" id="1127699.HMPREF9151_01188"/>
<reference evidence="2 3" key="1">
    <citation type="submission" date="2012-05" db="EMBL/GenBank/DDBJ databases">
        <authorList>
            <person name="Weinstock G."/>
            <person name="Sodergren E."/>
            <person name="Lobos E.A."/>
            <person name="Fulton L."/>
            <person name="Fulton R."/>
            <person name="Courtney L."/>
            <person name="Fronick C."/>
            <person name="O'Laughlin M."/>
            <person name="Godfrey J."/>
            <person name="Wilson R.M."/>
            <person name="Miner T."/>
            <person name="Farmer C."/>
            <person name="Delehaunty K."/>
            <person name="Cordes M."/>
            <person name="Minx P."/>
            <person name="Tomlinson C."/>
            <person name="Chen J."/>
            <person name="Wollam A."/>
            <person name="Pepin K.H."/>
            <person name="Bhonagiri V."/>
            <person name="Zhang X."/>
            <person name="Suruliraj S."/>
            <person name="Warren W."/>
            <person name="Mitreva M."/>
            <person name="Mardis E.R."/>
            <person name="Wilson R.K."/>
        </authorList>
    </citation>
    <scope>NUCLEOTIDE SEQUENCE [LARGE SCALE GENOMIC DNA]</scope>
    <source>
        <strain evidence="2 3">F0055</strain>
    </source>
</reference>
<comment type="caution">
    <text evidence="2">The sequence shown here is derived from an EMBL/GenBank/DDBJ whole genome shotgun (WGS) entry which is preliminary data.</text>
</comment>
<dbReference type="HOGENOM" id="CLU_021082_1_0_10"/>
<name>L1NBX5_9BACT</name>
<dbReference type="Proteomes" id="UP000010433">
    <property type="component" value="Unassembled WGS sequence"/>
</dbReference>